<dbReference type="EMBL" id="MPUH01000323">
    <property type="protein sequence ID" value="OMJ82892.1"/>
    <property type="molecule type" value="Genomic_DNA"/>
</dbReference>
<evidence type="ECO:0000313" key="1">
    <source>
        <dbReference type="EMBL" id="OMJ82892.1"/>
    </source>
</evidence>
<organism evidence="1 2">
    <name type="scientific">Stentor coeruleus</name>
    <dbReference type="NCBI Taxonomy" id="5963"/>
    <lineage>
        <taxon>Eukaryota</taxon>
        <taxon>Sar</taxon>
        <taxon>Alveolata</taxon>
        <taxon>Ciliophora</taxon>
        <taxon>Postciliodesmatophora</taxon>
        <taxon>Heterotrichea</taxon>
        <taxon>Heterotrichida</taxon>
        <taxon>Stentoridae</taxon>
        <taxon>Stentor</taxon>
    </lineage>
</organism>
<dbReference type="AlphaFoldDB" id="A0A1R2C1I2"/>
<evidence type="ECO:0000313" key="2">
    <source>
        <dbReference type="Proteomes" id="UP000187209"/>
    </source>
</evidence>
<dbReference type="Proteomes" id="UP000187209">
    <property type="component" value="Unassembled WGS sequence"/>
</dbReference>
<protein>
    <submittedName>
        <fullName evidence="1">Uncharacterized protein</fullName>
    </submittedName>
</protein>
<sequence>MYLQSPNSEKPDLIPIIPLTTSSSTGSLINLNFRNPLRKSTFKEYQKALVYSPKYLKILHHPDINTKNYELLHAKSSKNKLIKLPQILHPSKVPKNTKIVALHTERTPHDDYSNYKKETMGVFKQAQFRIKKAKECIKIARQISIRYL</sequence>
<comment type="caution">
    <text evidence="1">The sequence shown here is derived from an EMBL/GenBank/DDBJ whole genome shotgun (WGS) entry which is preliminary data.</text>
</comment>
<reference evidence="1 2" key="1">
    <citation type="submission" date="2016-11" db="EMBL/GenBank/DDBJ databases">
        <title>The macronuclear genome of Stentor coeruleus: a giant cell with tiny introns.</title>
        <authorList>
            <person name="Slabodnick M."/>
            <person name="Ruby J.G."/>
            <person name="Reiff S.B."/>
            <person name="Swart E.C."/>
            <person name="Gosai S."/>
            <person name="Prabakaran S."/>
            <person name="Witkowska E."/>
            <person name="Larue G.E."/>
            <person name="Fisher S."/>
            <person name="Freeman R.M."/>
            <person name="Gunawardena J."/>
            <person name="Chu W."/>
            <person name="Stover N.A."/>
            <person name="Gregory B.D."/>
            <person name="Nowacki M."/>
            <person name="Derisi J."/>
            <person name="Roy S.W."/>
            <person name="Marshall W.F."/>
            <person name="Sood P."/>
        </authorList>
    </citation>
    <scope>NUCLEOTIDE SEQUENCE [LARGE SCALE GENOMIC DNA]</scope>
    <source>
        <strain evidence="1">WM001</strain>
    </source>
</reference>
<accession>A0A1R2C1I2</accession>
<keyword evidence="2" id="KW-1185">Reference proteome</keyword>
<name>A0A1R2C1I2_9CILI</name>
<gene>
    <name evidence="1" type="ORF">SteCoe_16288</name>
</gene>
<proteinExistence type="predicted"/>